<dbReference type="Proteomes" id="UP000266723">
    <property type="component" value="Unassembled WGS sequence"/>
</dbReference>
<feature type="compositionally biased region" description="Polar residues" evidence="1">
    <location>
        <begin position="14"/>
        <end position="26"/>
    </location>
</feature>
<evidence type="ECO:0000313" key="3">
    <source>
        <dbReference type="Proteomes" id="UP000266723"/>
    </source>
</evidence>
<evidence type="ECO:0000313" key="2">
    <source>
        <dbReference type="EMBL" id="KAF3566185.1"/>
    </source>
</evidence>
<evidence type="ECO:0000256" key="1">
    <source>
        <dbReference type="SAM" id="MobiDB-lite"/>
    </source>
</evidence>
<keyword evidence="3" id="KW-1185">Reference proteome</keyword>
<organism evidence="2 3">
    <name type="scientific">Brassica cretica</name>
    <name type="common">Mustard</name>
    <dbReference type="NCBI Taxonomy" id="69181"/>
    <lineage>
        <taxon>Eukaryota</taxon>
        <taxon>Viridiplantae</taxon>
        <taxon>Streptophyta</taxon>
        <taxon>Embryophyta</taxon>
        <taxon>Tracheophyta</taxon>
        <taxon>Spermatophyta</taxon>
        <taxon>Magnoliopsida</taxon>
        <taxon>eudicotyledons</taxon>
        <taxon>Gunneridae</taxon>
        <taxon>Pentapetalae</taxon>
        <taxon>rosids</taxon>
        <taxon>malvids</taxon>
        <taxon>Brassicales</taxon>
        <taxon>Brassicaceae</taxon>
        <taxon>Brassiceae</taxon>
        <taxon>Brassica</taxon>
    </lineage>
</organism>
<feature type="region of interest" description="Disordered" evidence="1">
    <location>
        <begin position="433"/>
        <end position="481"/>
    </location>
</feature>
<dbReference type="EMBL" id="QGKV02000759">
    <property type="protein sequence ID" value="KAF3566185.1"/>
    <property type="molecule type" value="Genomic_DNA"/>
</dbReference>
<comment type="caution">
    <text evidence="2">The sequence shown here is derived from an EMBL/GenBank/DDBJ whole genome shotgun (WGS) entry which is preliminary data.</text>
</comment>
<feature type="region of interest" description="Disordered" evidence="1">
    <location>
        <begin position="332"/>
        <end position="358"/>
    </location>
</feature>
<feature type="compositionally biased region" description="Basic and acidic residues" evidence="1">
    <location>
        <begin position="1"/>
        <end position="13"/>
    </location>
</feature>
<reference evidence="2 3" key="1">
    <citation type="journal article" date="2020" name="BMC Genomics">
        <title>Intraspecific diversification of the crop wild relative Brassica cretica Lam. using demographic model selection.</title>
        <authorList>
            <person name="Kioukis A."/>
            <person name="Michalopoulou V.A."/>
            <person name="Briers L."/>
            <person name="Pirintsos S."/>
            <person name="Studholme D.J."/>
            <person name="Pavlidis P."/>
            <person name="Sarris P.F."/>
        </authorList>
    </citation>
    <scope>NUCLEOTIDE SEQUENCE [LARGE SCALE GENOMIC DNA]</scope>
    <source>
        <strain evidence="3">cv. PFS-1207/04</strain>
    </source>
</reference>
<accession>A0ABQ7D395</accession>
<gene>
    <name evidence="2" type="ORF">DY000_02013673</name>
</gene>
<protein>
    <submittedName>
        <fullName evidence="2">Uncharacterized protein</fullName>
    </submittedName>
</protein>
<feature type="region of interest" description="Disordered" evidence="1">
    <location>
        <begin position="1"/>
        <end position="34"/>
    </location>
</feature>
<proteinExistence type="predicted"/>
<feature type="compositionally biased region" description="Basic and acidic residues" evidence="1">
    <location>
        <begin position="465"/>
        <end position="478"/>
    </location>
</feature>
<feature type="compositionally biased region" description="Basic and acidic residues" evidence="1">
    <location>
        <begin position="433"/>
        <end position="457"/>
    </location>
</feature>
<sequence length="515" mass="59223">MAAHTRDTMHTEENTPSIDKTVSPSIDTHLHQTSRKRASTDIAYYPSINTGGDRAQEGDYSIGSWADDHHHEKACGKGTHFSRISEADRRAAIDREIQESIDRANLPSIDDKPKSSIDIRPNYHPLDPDGYARAIDGHALQVSREDITDILQMANGADNLFMQQRTIPAHQQRATNKFYDTAGGIDNRFKQKYRYPTRPSINVDVPSSIDRRPEFGRRAYDLYGNRRFHWEEKDEYGVYRDDQGYARDVGGHIIHVSKDDIRKLMTKLVPEIYTKDEINEMFYGVCGAQEKNEGDFQMKLDGVYYPLNDSISWLTTCMEEMRQDIAKIQTQRAVEGTAPASIDRHHSTSIDDDPNNSYPMKSQPDFHTRAEIDQLVEEIYRTLETTEEMLDRRCDDIYFPMDLTMSALTSQIEAIQRELVEIQRYIARRPEASTSIDRRNNKSADNHRQTSVDEATNRGRLVPKVKSDTCDTHNHGEDISADPYSTLMRHQFNLESLGEDREHNCNNEGQMAQRR</sequence>
<name>A0ABQ7D395_BRACR</name>